<protein>
    <submittedName>
        <fullName evidence="1">Uncharacterized protein</fullName>
    </submittedName>
</protein>
<dbReference type="AlphaFoldDB" id="A0A7W7BSX5"/>
<accession>A0A7W7BSX5</accession>
<comment type="caution">
    <text evidence="1">The sequence shown here is derived from an EMBL/GenBank/DDBJ whole genome shotgun (WGS) entry which is preliminary data.</text>
</comment>
<proteinExistence type="predicted"/>
<reference evidence="1 2" key="1">
    <citation type="submission" date="2020-08" db="EMBL/GenBank/DDBJ databases">
        <title>Sequencing the genomes of 1000 actinobacteria strains.</title>
        <authorList>
            <person name="Klenk H.-P."/>
        </authorList>
    </citation>
    <scope>NUCLEOTIDE SEQUENCE [LARGE SCALE GENOMIC DNA]</scope>
    <source>
        <strain evidence="1 2">DSM 24947</strain>
    </source>
</reference>
<sequence length="46" mass="5397">MMTTIYQPVNAPFAQLGVALVPEQRDWWRGGLFDGLLRRRRRSTHV</sequence>
<gene>
    <name evidence="1" type="ORF">BKA24_002925</name>
</gene>
<evidence type="ECO:0000313" key="2">
    <source>
        <dbReference type="Proteomes" id="UP000573729"/>
    </source>
</evidence>
<dbReference type="RefSeq" id="WP_184219877.1">
    <property type="nucleotide sequence ID" value="NZ_JACHMD010000001.1"/>
</dbReference>
<organism evidence="1 2">
    <name type="scientific">Microbacterium marinum</name>
    <dbReference type="NCBI Taxonomy" id="421115"/>
    <lineage>
        <taxon>Bacteria</taxon>
        <taxon>Bacillati</taxon>
        <taxon>Actinomycetota</taxon>
        <taxon>Actinomycetes</taxon>
        <taxon>Micrococcales</taxon>
        <taxon>Microbacteriaceae</taxon>
        <taxon>Microbacterium</taxon>
    </lineage>
</organism>
<name>A0A7W7BSX5_9MICO</name>
<evidence type="ECO:0000313" key="1">
    <source>
        <dbReference type="EMBL" id="MBB4668216.1"/>
    </source>
</evidence>
<dbReference type="EMBL" id="JACHMD010000001">
    <property type="protein sequence ID" value="MBB4668216.1"/>
    <property type="molecule type" value="Genomic_DNA"/>
</dbReference>
<dbReference type="Proteomes" id="UP000573729">
    <property type="component" value="Unassembled WGS sequence"/>
</dbReference>
<keyword evidence="2" id="KW-1185">Reference proteome</keyword>